<proteinExistence type="predicted"/>
<dbReference type="InterPro" id="IPR016142">
    <property type="entry name" value="Citrate_synth-like_lrg_a-sub"/>
</dbReference>
<evidence type="ECO:0000256" key="10">
    <source>
        <dbReference type="ARBA" id="ARBA00023098"/>
    </source>
</evidence>
<dbReference type="FunFam" id="1.10.230.10:FF:000005">
    <property type="entry name" value="ATP-citrate synthase subunit 1"/>
    <property type="match status" value="1"/>
</dbReference>
<dbReference type="InterPro" id="IPR036969">
    <property type="entry name" value="Citrate_synthase_sf"/>
</dbReference>
<accession>A0A0W8FAX7</accession>
<evidence type="ECO:0000259" key="11">
    <source>
        <dbReference type="Pfam" id="PF00549"/>
    </source>
</evidence>
<gene>
    <name evidence="12" type="ORF">ASZ90_012236</name>
</gene>
<keyword evidence="12" id="KW-0012">Acyltransferase</keyword>
<evidence type="ECO:0000256" key="3">
    <source>
        <dbReference type="ARBA" id="ARBA00022490"/>
    </source>
</evidence>
<organism evidence="12">
    <name type="scientific">hydrocarbon metagenome</name>
    <dbReference type="NCBI Taxonomy" id="938273"/>
    <lineage>
        <taxon>unclassified sequences</taxon>
        <taxon>metagenomes</taxon>
        <taxon>ecological metagenomes</taxon>
    </lineage>
</organism>
<keyword evidence="7" id="KW-0547">Nucleotide-binding</keyword>
<dbReference type="Gene3D" id="1.10.230.10">
    <property type="entry name" value="Cytochrome P450-Terp, domain 2"/>
    <property type="match status" value="1"/>
</dbReference>
<dbReference type="Pfam" id="PF00285">
    <property type="entry name" value="Citrate_synt"/>
    <property type="match status" value="1"/>
</dbReference>
<evidence type="ECO:0000256" key="2">
    <source>
        <dbReference type="ARBA" id="ARBA00012639"/>
    </source>
</evidence>
<dbReference type="InterPro" id="IPR005811">
    <property type="entry name" value="SUCC_ACL_C"/>
</dbReference>
<dbReference type="Gene3D" id="3.40.50.720">
    <property type="entry name" value="NAD(P)-binding Rossmann-like Domain"/>
    <property type="match status" value="1"/>
</dbReference>
<dbReference type="Gene3D" id="1.10.580.10">
    <property type="entry name" value="Citrate Synthase, domain 1"/>
    <property type="match status" value="1"/>
</dbReference>
<dbReference type="FunFam" id="3.40.50.261:FF:000003">
    <property type="entry name" value="ATP-citrate synthase subunit"/>
    <property type="match status" value="1"/>
</dbReference>
<dbReference type="InterPro" id="IPR016102">
    <property type="entry name" value="Succinyl-CoA_synth-like"/>
</dbReference>
<dbReference type="InterPro" id="IPR016143">
    <property type="entry name" value="Citrate_synth-like_sm_a-sub"/>
</dbReference>
<dbReference type="GO" id="GO:0005829">
    <property type="term" value="C:cytosol"/>
    <property type="evidence" value="ECO:0007669"/>
    <property type="project" value="TreeGrafter"/>
</dbReference>
<name>A0A0W8FAX7_9ZZZZ</name>
<evidence type="ECO:0000256" key="7">
    <source>
        <dbReference type="ARBA" id="ARBA00022741"/>
    </source>
</evidence>
<dbReference type="SMR" id="A0A0W8FAX7"/>
<keyword evidence="5 12" id="KW-0808">Transferase</keyword>
<dbReference type="GO" id="GO:0046872">
    <property type="term" value="F:metal ion binding"/>
    <property type="evidence" value="ECO:0007669"/>
    <property type="project" value="UniProtKB-KW"/>
</dbReference>
<dbReference type="PANTHER" id="PTHR23118:SF42">
    <property type="entry name" value="ATP-CITRATE SYNTHASE"/>
    <property type="match status" value="1"/>
</dbReference>
<dbReference type="GO" id="GO:0006085">
    <property type="term" value="P:acetyl-CoA biosynthetic process"/>
    <property type="evidence" value="ECO:0007669"/>
    <property type="project" value="TreeGrafter"/>
</dbReference>
<keyword evidence="6" id="KW-0479">Metal-binding</keyword>
<keyword evidence="4" id="KW-0444">Lipid biosynthesis</keyword>
<evidence type="ECO:0000256" key="4">
    <source>
        <dbReference type="ARBA" id="ARBA00022516"/>
    </source>
</evidence>
<evidence type="ECO:0000256" key="5">
    <source>
        <dbReference type="ARBA" id="ARBA00022679"/>
    </source>
</evidence>
<keyword evidence="3" id="KW-0963">Cytoplasm</keyword>
<keyword evidence="12" id="KW-0456">Lyase</keyword>
<dbReference type="AlphaFoldDB" id="A0A0W8FAX7"/>
<dbReference type="EC" id="2.3.3.8" evidence="2"/>
<dbReference type="GO" id="GO:0003878">
    <property type="term" value="F:ATP citrate synthase activity"/>
    <property type="evidence" value="ECO:0007669"/>
    <property type="project" value="UniProtKB-EC"/>
</dbReference>
<evidence type="ECO:0000256" key="6">
    <source>
        <dbReference type="ARBA" id="ARBA00022723"/>
    </source>
</evidence>
<dbReference type="InterPro" id="IPR036291">
    <property type="entry name" value="NAD(P)-bd_dom_sf"/>
</dbReference>
<evidence type="ECO:0000256" key="1">
    <source>
        <dbReference type="ARBA" id="ARBA00004496"/>
    </source>
</evidence>
<feature type="domain" description="ATP-citrate synthase/succinyl-CoA ligase C-terminal" evidence="11">
    <location>
        <begin position="175"/>
        <end position="299"/>
    </location>
</feature>
<dbReference type="GO" id="GO:0006633">
    <property type="term" value="P:fatty acid biosynthetic process"/>
    <property type="evidence" value="ECO:0007669"/>
    <property type="project" value="TreeGrafter"/>
</dbReference>
<comment type="subcellular location">
    <subcellularLocation>
        <location evidence="1">Cytoplasm</location>
    </subcellularLocation>
</comment>
<evidence type="ECO:0000313" key="12">
    <source>
        <dbReference type="EMBL" id="KUG18052.1"/>
    </source>
</evidence>
<dbReference type="GO" id="GO:0016829">
    <property type="term" value="F:lyase activity"/>
    <property type="evidence" value="ECO:0007669"/>
    <property type="project" value="UniProtKB-KW"/>
</dbReference>
<sequence>MSRKDYVLFDINTKAFVYGYQTNAIQRMLDFDYVCKRSSPSISAIINPSRAGIHKAFWGTKEIILPMYKTIPLAALAYPEADVMVNFASHRSAFETTMEALKEDTIRIVAVIAEGVPERQSRVMAATARKLDKIVIGPATVGGMTAGAFRIGNTAGTIENIIASKLYRPGCVGFVSKSGGMLNEAFNIISRNSDGIYEGVAIGGDRYPGSNMLDHILRYERNPAIKMIACLGELGGEDEYMIIQALKEKKITKPLVAWVTGTCSPYLPASVQFGHAGAKANTEKETAQAKNDAFRQAGAYVPRSFDDYGEMVRQVYDMLLTRGIVQKFDEPEVPRIPTDYSKALATGDIRKPTTFICTISDDSGEELLYAGKKLSDVLDRKMGIGGVIGLLWFKKELPEYAAHFIELVIQIVADHGPAVSGAHNAIVASCAGKDLISSLCSGLLTIGPRFGGAIDDAAREFKRAQETGLAPEQFVGEMKKKGINIPGIGHKIKSVKNPDKRVQLLISYARANFPSTELLNYALQVEELTTAKKGNLILNVDGCIGILFIDLMSSCGAFSKEEIDEVVRLGYLNGLFALGRSIGLIGHILDQKRLGSRLYRHPAEDIAYMMPSEEEIQCKRDR</sequence>
<dbReference type="Gene3D" id="3.40.50.261">
    <property type="entry name" value="Succinyl-CoA synthetase domains"/>
    <property type="match status" value="1"/>
</dbReference>
<dbReference type="EMBL" id="LNQE01001404">
    <property type="protein sequence ID" value="KUG18052.1"/>
    <property type="molecule type" value="Genomic_DNA"/>
</dbReference>
<evidence type="ECO:0000256" key="8">
    <source>
        <dbReference type="ARBA" id="ARBA00022840"/>
    </source>
</evidence>
<dbReference type="GO" id="GO:0005524">
    <property type="term" value="F:ATP binding"/>
    <property type="evidence" value="ECO:0007669"/>
    <property type="project" value="UniProtKB-KW"/>
</dbReference>
<dbReference type="CDD" id="cd06100">
    <property type="entry name" value="CCL_ACL-C"/>
    <property type="match status" value="1"/>
</dbReference>
<dbReference type="PRINTS" id="PR01798">
    <property type="entry name" value="SCOASYNTHASE"/>
</dbReference>
<dbReference type="SUPFAM" id="SSF51735">
    <property type="entry name" value="NAD(P)-binding Rossmann-fold domains"/>
    <property type="match status" value="1"/>
</dbReference>
<keyword evidence="9" id="KW-0460">Magnesium</keyword>
<dbReference type="InterPro" id="IPR002020">
    <property type="entry name" value="Citrate_synthase"/>
</dbReference>
<protein>
    <recommendedName>
        <fullName evidence="2">ATP citrate synthase</fullName>
        <ecNumber evidence="2">2.3.3.8</ecNumber>
    </recommendedName>
</protein>
<keyword evidence="8" id="KW-0067">ATP-binding</keyword>
<dbReference type="PANTHER" id="PTHR23118">
    <property type="entry name" value="ATP-CITRATE SYNTHASE"/>
    <property type="match status" value="1"/>
</dbReference>
<evidence type="ECO:0000256" key="9">
    <source>
        <dbReference type="ARBA" id="ARBA00022842"/>
    </source>
</evidence>
<keyword evidence="10" id="KW-0443">Lipid metabolism</keyword>
<reference evidence="12" key="1">
    <citation type="journal article" date="2015" name="Proc. Natl. Acad. Sci. U.S.A.">
        <title>Networks of energetic and metabolic interactions define dynamics in microbial communities.</title>
        <authorList>
            <person name="Embree M."/>
            <person name="Liu J.K."/>
            <person name="Al-Bassam M.M."/>
            <person name="Zengler K."/>
        </authorList>
    </citation>
    <scope>NUCLEOTIDE SEQUENCE</scope>
</reference>
<comment type="caution">
    <text evidence="12">The sequence shown here is derived from an EMBL/GenBank/DDBJ whole genome shotgun (WGS) entry which is preliminary data.</text>
</comment>
<dbReference type="SUPFAM" id="SSF48256">
    <property type="entry name" value="Citrate synthase"/>
    <property type="match status" value="1"/>
</dbReference>
<dbReference type="Pfam" id="PF00549">
    <property type="entry name" value="Ligase_CoA"/>
    <property type="match status" value="1"/>
</dbReference>